<comment type="caution">
    <text evidence="1">The sequence shown here is derived from an EMBL/GenBank/DDBJ whole genome shotgun (WGS) entry which is preliminary data.</text>
</comment>
<evidence type="ECO:0000313" key="1">
    <source>
        <dbReference type="EMBL" id="MTS29293.1"/>
    </source>
</evidence>
<name>A0A6L6LWR5_9FIRM</name>
<proteinExistence type="predicted"/>
<gene>
    <name evidence="1" type="ORF">GMD59_18725</name>
</gene>
<protein>
    <submittedName>
        <fullName evidence="1">Uncharacterized protein</fullName>
    </submittedName>
</protein>
<dbReference type="RefSeq" id="WP_155202611.1">
    <property type="nucleotide sequence ID" value="NZ_WMZN01000073.1"/>
</dbReference>
<evidence type="ECO:0000313" key="2">
    <source>
        <dbReference type="Proteomes" id="UP000472755"/>
    </source>
</evidence>
<reference evidence="1 2" key="1">
    <citation type="journal article" date="2019" name="Nat. Med.">
        <title>A library of human gut bacterial isolates paired with longitudinal multiomics data enables mechanistic microbiome research.</title>
        <authorList>
            <person name="Poyet M."/>
            <person name="Groussin M."/>
            <person name="Gibbons S.M."/>
            <person name="Avila-Pacheco J."/>
            <person name="Jiang X."/>
            <person name="Kearney S.M."/>
            <person name="Perrotta A.R."/>
            <person name="Berdy B."/>
            <person name="Zhao S."/>
            <person name="Lieberman T.D."/>
            <person name="Swanson P.K."/>
            <person name="Smith M."/>
            <person name="Roesemann S."/>
            <person name="Alexander J.E."/>
            <person name="Rich S.A."/>
            <person name="Livny J."/>
            <person name="Vlamakis H."/>
            <person name="Clish C."/>
            <person name="Bullock K."/>
            <person name="Deik A."/>
            <person name="Scott J."/>
            <person name="Pierce K.A."/>
            <person name="Xavier R.J."/>
            <person name="Alm E.J."/>
        </authorList>
    </citation>
    <scope>NUCLEOTIDE SEQUENCE [LARGE SCALE GENOMIC DNA]</scope>
    <source>
        <strain evidence="1 2">BIOML-A4</strain>
    </source>
</reference>
<dbReference type="Proteomes" id="UP000472755">
    <property type="component" value="Unassembled WGS sequence"/>
</dbReference>
<organism evidence="1 2">
    <name type="scientific">Ruthenibacterium lactatiformans</name>
    <dbReference type="NCBI Taxonomy" id="1550024"/>
    <lineage>
        <taxon>Bacteria</taxon>
        <taxon>Bacillati</taxon>
        <taxon>Bacillota</taxon>
        <taxon>Clostridia</taxon>
        <taxon>Eubacteriales</taxon>
        <taxon>Oscillospiraceae</taxon>
        <taxon>Ruthenibacterium</taxon>
    </lineage>
</organism>
<accession>A0A6L6LWR5</accession>
<dbReference type="EMBL" id="WMZU01000066">
    <property type="protein sequence ID" value="MTS29293.1"/>
    <property type="molecule type" value="Genomic_DNA"/>
</dbReference>
<sequence length="81" mass="9293">MKYTFSIKRNIHMYNHLLTVSDGQMRYEAIVESAPLERETMFIWLEDFGFPAAELGAIKEEMAAWFLSQGIACIFNAGKGR</sequence>
<dbReference type="AlphaFoldDB" id="A0A6L6LWR5"/>